<dbReference type="AlphaFoldDB" id="A0A2W5V2W4"/>
<name>A0A2W5V2W4_9CORY</name>
<dbReference type="InterPro" id="IPR002937">
    <property type="entry name" value="Amino_oxidase"/>
</dbReference>
<accession>A0A2W5V2W4</accession>
<dbReference type="Gene3D" id="1.10.3110.10">
    <property type="entry name" value="protoporphyrinogen ix oxidase, domain 3"/>
    <property type="match status" value="1"/>
</dbReference>
<evidence type="ECO:0000256" key="2">
    <source>
        <dbReference type="ARBA" id="ARBA00001974"/>
    </source>
</evidence>
<evidence type="ECO:0000256" key="12">
    <source>
        <dbReference type="RuleBase" id="RU364052"/>
    </source>
</evidence>
<proteinExistence type="inferred from homology"/>
<evidence type="ECO:0000256" key="5">
    <source>
        <dbReference type="ARBA" id="ARBA00008310"/>
    </source>
</evidence>
<comment type="function">
    <text evidence="3 12">Involved in coproporphyrin-dependent heme b biosynthesis. Catalyzes the oxidation of coproporphyrinogen III to coproporphyrin III.</text>
</comment>
<dbReference type="Pfam" id="PF01593">
    <property type="entry name" value="Amino_oxidase"/>
    <property type="match status" value="1"/>
</dbReference>
<evidence type="ECO:0000256" key="1">
    <source>
        <dbReference type="ARBA" id="ARBA00001755"/>
    </source>
</evidence>
<keyword evidence="11 12" id="KW-0350">Heme biosynthesis</keyword>
<dbReference type="PANTHER" id="PTHR42923">
    <property type="entry name" value="PROTOPORPHYRINOGEN OXIDASE"/>
    <property type="match status" value="1"/>
</dbReference>
<evidence type="ECO:0000259" key="13">
    <source>
        <dbReference type="Pfam" id="PF01593"/>
    </source>
</evidence>
<dbReference type="RefSeq" id="WP_303735084.1">
    <property type="nucleotide sequence ID" value="NZ_QFRA01000018.1"/>
</dbReference>
<dbReference type="SUPFAM" id="SSF54373">
    <property type="entry name" value="FAD-linked reductases, C-terminal domain"/>
    <property type="match status" value="1"/>
</dbReference>
<evidence type="ECO:0000256" key="3">
    <source>
        <dbReference type="ARBA" id="ARBA00002185"/>
    </source>
</evidence>
<keyword evidence="9 12" id="KW-0274">FAD</keyword>
<dbReference type="PANTHER" id="PTHR42923:SF3">
    <property type="entry name" value="PROTOPORPHYRINOGEN OXIDASE"/>
    <property type="match status" value="1"/>
</dbReference>
<comment type="cofactor">
    <cofactor evidence="2 12">
        <name>FAD</name>
        <dbReference type="ChEBI" id="CHEBI:57692"/>
    </cofactor>
</comment>
<keyword evidence="10 12" id="KW-0560">Oxidoreductase</keyword>
<comment type="similarity">
    <text evidence="5 12">Belongs to the protoporphyrinogen/coproporphyrinogen oxidase family. Coproporphyrinogen III oxidase subfamily.</text>
</comment>
<dbReference type="InterPro" id="IPR050464">
    <property type="entry name" value="Zeta_carotene_desat/Oxidored"/>
</dbReference>
<evidence type="ECO:0000256" key="7">
    <source>
        <dbReference type="ARBA" id="ARBA00019046"/>
    </source>
</evidence>
<keyword evidence="8 12" id="KW-0285">Flavoprotein</keyword>
<evidence type="ECO:0000256" key="11">
    <source>
        <dbReference type="ARBA" id="ARBA00023133"/>
    </source>
</evidence>
<dbReference type="UniPathway" id="UPA00252"/>
<dbReference type="GO" id="GO:0004729">
    <property type="term" value="F:oxygen-dependent protoporphyrinogen oxidase activity"/>
    <property type="evidence" value="ECO:0007669"/>
    <property type="project" value="UniProtKB-UniRule"/>
</dbReference>
<dbReference type="Gene3D" id="3.50.50.60">
    <property type="entry name" value="FAD/NAD(P)-binding domain"/>
    <property type="match status" value="1"/>
</dbReference>
<dbReference type="NCBIfam" id="TIGR00562">
    <property type="entry name" value="proto_IX_ox"/>
    <property type="match status" value="1"/>
</dbReference>
<dbReference type="GO" id="GO:0005737">
    <property type="term" value="C:cytoplasm"/>
    <property type="evidence" value="ECO:0007669"/>
    <property type="project" value="UniProtKB-SubCell"/>
</dbReference>
<reference evidence="14 15" key="1">
    <citation type="submission" date="2017-08" db="EMBL/GenBank/DDBJ databases">
        <title>Infants hospitalized years apart are colonized by the same room-sourced microbial strains.</title>
        <authorList>
            <person name="Brooks B."/>
            <person name="Olm M.R."/>
            <person name="Firek B.A."/>
            <person name="Baker R."/>
            <person name="Thomas B.C."/>
            <person name="Morowitz M.J."/>
            <person name="Banfield J.F."/>
        </authorList>
    </citation>
    <scope>NUCLEOTIDE SEQUENCE [LARGE SCALE GENOMIC DNA]</scope>
    <source>
        <strain evidence="14">S2_003_000_R1_3</strain>
    </source>
</reference>
<gene>
    <name evidence="14" type="primary">hemG</name>
    <name evidence="14" type="ORF">DI525_07315</name>
</gene>
<sequence length="489" mass="51489">MVKTCVAVIGGGLSGLVAAYEISRRDPNADVVVFEASDAVGGKLKTVDLATGSVDVGAEAYLAFRADATRFFTSLGLKDRLRYPSDLKSGLWIGDGTLHSVPSRTVMGIPAESSSVKDLVDSDTCARIDAEGEAYAIPWVEGEDALLGALVAERMGQQVVDHVVSPLLGGVYSSRAEDLGLRATIPELAAAMDELANHGEPVTLTRAAAAVLQQRDEAREARLAGGAADEESPIASAKKPPVFASFVGGYRDLIDALIEQSSATIRVNTPAAAVLPAGAGSSHRFYVVTGSSSTETEEFDAVVVATPADVTGQQLAEIAPVAADILGSMDLASSVVLGLRLPNDEAIPETTGILVSSDAGLHAKAFTFSSRKWPHVDDQVGAFIRASFGHWGDDSLVREDEDTLVKYAIDDFEAITGQRLHPEETVLQKWWGGLPRYGMGHDELINVALKDISQVEGLEVAGAIWHGVGVPACIAQAREAAKKVMDTVM</sequence>
<comment type="caution">
    <text evidence="14">The sequence shown here is derived from an EMBL/GenBank/DDBJ whole genome shotgun (WGS) entry which is preliminary data.</text>
</comment>
<keyword evidence="12" id="KW-0963">Cytoplasm</keyword>
<evidence type="ECO:0000256" key="6">
    <source>
        <dbReference type="ARBA" id="ARBA00012402"/>
    </source>
</evidence>
<protein>
    <recommendedName>
        <fullName evidence="7 12">Coproporphyrinogen III oxidase</fullName>
        <ecNumber evidence="6 12">1.3.3.15</ecNumber>
    </recommendedName>
</protein>
<dbReference type="GO" id="GO:0006783">
    <property type="term" value="P:heme biosynthetic process"/>
    <property type="evidence" value="ECO:0007669"/>
    <property type="project" value="UniProtKB-UniRule"/>
</dbReference>
<dbReference type="Proteomes" id="UP000249432">
    <property type="component" value="Unassembled WGS sequence"/>
</dbReference>
<dbReference type="EC" id="1.3.3.15" evidence="6 12"/>
<feature type="domain" description="Amine oxidase" evidence="13">
    <location>
        <begin position="13"/>
        <end position="484"/>
    </location>
</feature>
<evidence type="ECO:0000256" key="4">
    <source>
        <dbReference type="ARBA" id="ARBA00004744"/>
    </source>
</evidence>
<evidence type="ECO:0000256" key="10">
    <source>
        <dbReference type="ARBA" id="ARBA00023002"/>
    </source>
</evidence>
<organism evidence="14 15">
    <name type="scientific">Corynebacterium kroppenstedtii</name>
    <dbReference type="NCBI Taxonomy" id="161879"/>
    <lineage>
        <taxon>Bacteria</taxon>
        <taxon>Bacillati</taxon>
        <taxon>Actinomycetota</taxon>
        <taxon>Actinomycetes</taxon>
        <taxon>Mycobacteriales</taxon>
        <taxon>Corynebacteriaceae</taxon>
        <taxon>Corynebacterium</taxon>
    </lineage>
</organism>
<evidence type="ECO:0000313" key="15">
    <source>
        <dbReference type="Proteomes" id="UP000249432"/>
    </source>
</evidence>
<comment type="pathway">
    <text evidence="4 12">Porphyrin-containing compound metabolism; protoheme biosynthesis.</text>
</comment>
<dbReference type="InterPro" id="IPR004572">
    <property type="entry name" value="Protoporphyrinogen_oxidase"/>
</dbReference>
<dbReference type="SUPFAM" id="SSF51905">
    <property type="entry name" value="FAD/NAD(P)-binding domain"/>
    <property type="match status" value="1"/>
</dbReference>
<evidence type="ECO:0000256" key="8">
    <source>
        <dbReference type="ARBA" id="ARBA00022630"/>
    </source>
</evidence>
<evidence type="ECO:0000313" key="14">
    <source>
        <dbReference type="EMBL" id="PZR04291.1"/>
    </source>
</evidence>
<dbReference type="EMBL" id="QFRA01000018">
    <property type="protein sequence ID" value="PZR04291.1"/>
    <property type="molecule type" value="Genomic_DNA"/>
</dbReference>
<comment type="catalytic activity">
    <reaction evidence="1">
        <text>coproporphyrinogen III + 3 O2 = coproporphyrin III + 3 H2O2</text>
        <dbReference type="Rhea" id="RHEA:43436"/>
        <dbReference type="ChEBI" id="CHEBI:15379"/>
        <dbReference type="ChEBI" id="CHEBI:16240"/>
        <dbReference type="ChEBI" id="CHEBI:57309"/>
        <dbReference type="ChEBI" id="CHEBI:131725"/>
        <dbReference type="EC" id="1.3.3.15"/>
    </reaction>
    <physiologicalReaction direction="left-to-right" evidence="1">
        <dbReference type="Rhea" id="RHEA:43437"/>
    </physiologicalReaction>
</comment>
<dbReference type="InterPro" id="IPR036188">
    <property type="entry name" value="FAD/NAD-bd_sf"/>
</dbReference>
<evidence type="ECO:0000256" key="9">
    <source>
        <dbReference type="ARBA" id="ARBA00022827"/>
    </source>
</evidence>
<dbReference type="Gene3D" id="3.90.660.20">
    <property type="entry name" value="Protoporphyrinogen oxidase, mitochondrial, domain 2"/>
    <property type="match status" value="1"/>
</dbReference>
<comment type="subcellular location">
    <subcellularLocation>
        <location evidence="12">Cytoplasm</location>
    </subcellularLocation>
</comment>